<dbReference type="PANTHER" id="PTHR43278:SF2">
    <property type="entry name" value="IRON-SULFUR FLAVOPROTEIN"/>
    <property type="match status" value="1"/>
</dbReference>
<dbReference type="PANTHER" id="PTHR43278">
    <property type="entry name" value="NAD(P)H-DEPENDENT FMN-CONTAINING OXIDOREDUCTASE YWQN-RELATED"/>
    <property type="match status" value="1"/>
</dbReference>
<evidence type="ECO:0000256" key="1">
    <source>
        <dbReference type="ARBA" id="ARBA00022630"/>
    </source>
</evidence>
<dbReference type="InterPro" id="IPR029039">
    <property type="entry name" value="Flavoprotein-like_sf"/>
</dbReference>
<sequence length="190" mass="21299">MGKGSTAMILTPFLEGMKEAGAQIELFYTKKLDIKPCQGEFNCWLKTPGKCFQRDDMQMLLPKLGSSDIWVFATPVHCDGVSGSMLNLWERMISVAKPFVELRNGHCRHPLHEGFKQGKVVLVSTCGHFELDNFDPMLLHIKAFTKNSNREFAGALLRPHGAGLRIMMKMGVQMDDIFKAAKEAGRQLIV</sequence>
<feature type="non-terminal residue" evidence="4">
    <location>
        <position position="190"/>
    </location>
</feature>
<keyword evidence="1" id="KW-0285">Flavoprotein</keyword>
<evidence type="ECO:0000313" key="4">
    <source>
        <dbReference type="EMBL" id="GAI14798.1"/>
    </source>
</evidence>
<comment type="caution">
    <text evidence="4">The sequence shown here is derived from an EMBL/GenBank/DDBJ whole genome shotgun (WGS) entry which is preliminary data.</text>
</comment>
<accession>X1L717</accession>
<reference evidence="4" key="1">
    <citation type="journal article" date="2014" name="Front. Microbiol.">
        <title>High frequency of phylogenetically diverse reductive dehalogenase-homologous genes in deep subseafloor sedimentary metagenomes.</title>
        <authorList>
            <person name="Kawai M."/>
            <person name="Futagami T."/>
            <person name="Toyoda A."/>
            <person name="Takaki Y."/>
            <person name="Nishi S."/>
            <person name="Hori S."/>
            <person name="Arai W."/>
            <person name="Tsubouchi T."/>
            <person name="Morono Y."/>
            <person name="Uchiyama I."/>
            <person name="Ito T."/>
            <person name="Fujiyama A."/>
            <person name="Inagaki F."/>
            <person name="Takami H."/>
        </authorList>
    </citation>
    <scope>NUCLEOTIDE SEQUENCE</scope>
    <source>
        <strain evidence="4">Expedition CK06-06</strain>
    </source>
</reference>
<dbReference type="InterPro" id="IPR051796">
    <property type="entry name" value="ISF_SsuE-like"/>
</dbReference>
<feature type="domain" description="NADPH-dependent FMN reductase-like" evidence="3">
    <location>
        <begin position="3"/>
        <end position="93"/>
    </location>
</feature>
<proteinExistence type="predicted"/>
<dbReference type="AlphaFoldDB" id="X1L717"/>
<dbReference type="Pfam" id="PF03358">
    <property type="entry name" value="FMN_red"/>
    <property type="match status" value="1"/>
</dbReference>
<protein>
    <recommendedName>
        <fullName evidence="3">NADPH-dependent FMN reductase-like domain-containing protein</fullName>
    </recommendedName>
</protein>
<dbReference type="GO" id="GO:0016491">
    <property type="term" value="F:oxidoreductase activity"/>
    <property type="evidence" value="ECO:0007669"/>
    <property type="project" value="InterPro"/>
</dbReference>
<evidence type="ECO:0000259" key="3">
    <source>
        <dbReference type="Pfam" id="PF03358"/>
    </source>
</evidence>
<gene>
    <name evidence="4" type="ORF">S06H3_16101</name>
</gene>
<dbReference type="Gene3D" id="3.40.50.360">
    <property type="match status" value="1"/>
</dbReference>
<name>X1L717_9ZZZZ</name>
<dbReference type="InterPro" id="IPR005025">
    <property type="entry name" value="FMN_Rdtase-like_dom"/>
</dbReference>
<dbReference type="SUPFAM" id="SSF52218">
    <property type="entry name" value="Flavoproteins"/>
    <property type="match status" value="1"/>
</dbReference>
<dbReference type="EMBL" id="BARV01007952">
    <property type="protein sequence ID" value="GAI14798.1"/>
    <property type="molecule type" value="Genomic_DNA"/>
</dbReference>
<keyword evidence="2" id="KW-0288">FMN</keyword>
<organism evidence="4">
    <name type="scientific">marine sediment metagenome</name>
    <dbReference type="NCBI Taxonomy" id="412755"/>
    <lineage>
        <taxon>unclassified sequences</taxon>
        <taxon>metagenomes</taxon>
        <taxon>ecological metagenomes</taxon>
    </lineage>
</organism>
<evidence type="ECO:0000256" key="2">
    <source>
        <dbReference type="ARBA" id="ARBA00022643"/>
    </source>
</evidence>